<dbReference type="OrthoDB" id="4363340at2759"/>
<accession>A0A5N6TQG6</accession>
<feature type="region of interest" description="Disordered" evidence="1">
    <location>
        <begin position="246"/>
        <end position="269"/>
    </location>
</feature>
<proteinExistence type="predicted"/>
<organism evidence="2 3">
    <name type="scientific">Aspergillus avenaceus</name>
    <dbReference type="NCBI Taxonomy" id="36643"/>
    <lineage>
        <taxon>Eukaryota</taxon>
        <taxon>Fungi</taxon>
        <taxon>Dikarya</taxon>
        <taxon>Ascomycota</taxon>
        <taxon>Pezizomycotina</taxon>
        <taxon>Eurotiomycetes</taxon>
        <taxon>Eurotiomycetidae</taxon>
        <taxon>Eurotiales</taxon>
        <taxon>Aspergillaceae</taxon>
        <taxon>Aspergillus</taxon>
        <taxon>Aspergillus subgen. Circumdati</taxon>
    </lineage>
</organism>
<reference evidence="2 3" key="1">
    <citation type="submission" date="2019-04" db="EMBL/GenBank/DDBJ databases">
        <title>Friends and foes A comparative genomics study of 23 Aspergillus species from section Flavi.</title>
        <authorList>
            <consortium name="DOE Joint Genome Institute"/>
            <person name="Kjaerbolling I."/>
            <person name="Vesth T."/>
            <person name="Frisvad J.C."/>
            <person name="Nybo J.L."/>
            <person name="Theobald S."/>
            <person name="Kildgaard S."/>
            <person name="Isbrandt T."/>
            <person name="Kuo A."/>
            <person name="Sato A."/>
            <person name="Lyhne E.K."/>
            <person name="Kogle M.E."/>
            <person name="Wiebenga A."/>
            <person name="Kun R.S."/>
            <person name="Lubbers R.J."/>
            <person name="Makela M.R."/>
            <person name="Barry K."/>
            <person name="Chovatia M."/>
            <person name="Clum A."/>
            <person name="Daum C."/>
            <person name="Haridas S."/>
            <person name="He G."/>
            <person name="LaButti K."/>
            <person name="Lipzen A."/>
            <person name="Mondo S."/>
            <person name="Riley R."/>
            <person name="Salamov A."/>
            <person name="Simmons B.A."/>
            <person name="Magnuson J.K."/>
            <person name="Henrissat B."/>
            <person name="Mortensen U.H."/>
            <person name="Larsen T.O."/>
            <person name="Devries R.P."/>
            <person name="Grigoriev I.V."/>
            <person name="Machida M."/>
            <person name="Baker S.E."/>
            <person name="Andersen M.R."/>
        </authorList>
    </citation>
    <scope>NUCLEOTIDE SEQUENCE [LARGE SCALE GENOMIC DNA]</scope>
    <source>
        <strain evidence="2 3">IBT 18842</strain>
    </source>
</reference>
<gene>
    <name evidence="2" type="ORF">BDV25DRAFT_141617</name>
</gene>
<evidence type="ECO:0000313" key="2">
    <source>
        <dbReference type="EMBL" id="KAE8148606.1"/>
    </source>
</evidence>
<dbReference type="EMBL" id="ML742153">
    <property type="protein sequence ID" value="KAE8148606.1"/>
    <property type="molecule type" value="Genomic_DNA"/>
</dbReference>
<protein>
    <submittedName>
        <fullName evidence="2">Uncharacterized protein</fullName>
    </submittedName>
</protein>
<evidence type="ECO:0000313" key="3">
    <source>
        <dbReference type="Proteomes" id="UP000325780"/>
    </source>
</evidence>
<keyword evidence="3" id="KW-1185">Reference proteome</keyword>
<dbReference type="AlphaFoldDB" id="A0A5N6TQG6"/>
<evidence type="ECO:0000256" key="1">
    <source>
        <dbReference type="SAM" id="MobiDB-lite"/>
    </source>
</evidence>
<name>A0A5N6TQG6_ASPAV</name>
<sequence length="1048" mass="119775">MPPDLLRAWQWLGKVSLGQSSVRLILDSRPHCICRIGVLDIETRIQTTDKSLVNRPTVSHTCYSGIHPNRLTDDEFTQWMNNVWLPALVHTYPENQNCLPATANDIRALEAADSVSQHNLRADKLETLWEDIQQRLACTINGKFKSAQLLVVSKELESLTKHHTWDGMRERFCYYWDQAINSHFLVDRFISLGKEVVVPGWVTEKGKEDTKIPLTLNWRKCCLGQFSTWLQQADYSLHHFKRTHLPKATPRNDDETSANGDGVEDLITDGIPRKTSRGSVSRSSVHGDIAYGDGLNPLPWRAEFYPLSLLQDCGSLTLEPHQQSSLQQNGLLYCKLYNKSQEIFSAGDEGFDPSSLDPTLVRAWQYFGGATGRQPLSALETYLRLRQRCVTALRVSQGKSFGTRELYCMTGCLFDALDRVMLDRGLSSRQLCTPMASRQPFFSHRTSLFLDVLTWNINRLCLGIELVHSLQHHSLLRWEHAQAMMMFLQCLIHTYGDQGSHLRRCKGLWLDRQVFPPMNGSLIRYVDEGMGLGKTLMQSGFGWFLDKLDWNSMLFAASYRTRMAFPMPELQMRDVPGYHRLATFSSEFALTQDLFTALEMYRLDTYRSALLLELAVRLCLARFRKDVFKTLYARCPNAFQHHQIVAALQGRVPLTRNGMLQVLHSTGLEQTLEFVDEASATVGHIEVLFAWLWGWPEDGNNGSWERAGWKYKPFRLLAQQCFHVIARVHNLAQARAWRTNLKHAFIRTHYILPYPCLNDFWARSANDGRLKTWASSHPLLDLYFQEAHDALTPPRIELSAAKDLPVTGWVYKQIPIELDITLEPLPTRLQDWLSSISEEPLQDTQSSQIPFPVTGVQDGPIRQFMANKSPLQQVLRSLHRRVSSAIASPSSEVTKLLTEHLHIGFQTLSDACDHQVRTLELPVHAYRPHLWDLSDLPQDTNGNNNAVSAVLEEDSDSESIGSKRQKLAQQRQCIAAKQRAIEAYIHQYQHHHEIVKRIEACPADQQSADQMRTCCNAQRRRDRTKQKLQRAFQELIDIARGLPSSSGM</sequence>
<dbReference type="Proteomes" id="UP000325780">
    <property type="component" value="Unassembled WGS sequence"/>
</dbReference>